<dbReference type="Proteomes" id="UP001603418">
    <property type="component" value="Unassembled WGS sequence"/>
</dbReference>
<protein>
    <submittedName>
        <fullName evidence="1">Uncharacterized protein</fullName>
    </submittedName>
</protein>
<sequence length="57" mass="5671">MFLAAPGPEAVKDGSQVSGAAIAAARASGRSQALGAPRQLVPACPRCRPAIELGLVD</sequence>
<accession>A0ABW6YZ95</accession>
<reference evidence="1 2" key="1">
    <citation type="submission" date="2024-10" db="EMBL/GenBank/DDBJ databases">
        <title>The Natural Products Discovery Center: Release of the First 8490 Sequenced Strains for Exploring Actinobacteria Biosynthetic Diversity.</title>
        <authorList>
            <person name="Kalkreuter E."/>
            <person name="Kautsar S.A."/>
            <person name="Yang D."/>
            <person name="Bader C.D."/>
            <person name="Teijaro C.N."/>
            <person name="Fluegel L."/>
            <person name="Davis C.M."/>
            <person name="Simpson J.R."/>
            <person name="Lauterbach L."/>
            <person name="Steele A.D."/>
            <person name="Gui C."/>
            <person name="Meng S."/>
            <person name="Li G."/>
            <person name="Viehrig K."/>
            <person name="Ye F."/>
            <person name="Su P."/>
            <person name="Kiefer A.F."/>
            <person name="Nichols A."/>
            <person name="Cepeda A.J."/>
            <person name="Yan W."/>
            <person name="Fan B."/>
            <person name="Jiang Y."/>
            <person name="Adhikari A."/>
            <person name="Zheng C.-J."/>
            <person name="Schuster L."/>
            <person name="Cowan T.M."/>
            <person name="Smanski M.J."/>
            <person name="Chevrette M.G."/>
            <person name="De Carvalho L.P.S."/>
            <person name="Shen B."/>
        </authorList>
    </citation>
    <scope>NUCLEOTIDE SEQUENCE [LARGE SCALE GENOMIC DNA]</scope>
    <source>
        <strain evidence="1 2">NPDC013366</strain>
    </source>
</reference>
<gene>
    <name evidence="1" type="ORF">ACF1HC_21775</name>
</gene>
<evidence type="ECO:0000313" key="2">
    <source>
        <dbReference type="Proteomes" id="UP001603418"/>
    </source>
</evidence>
<organism evidence="1 2">
    <name type="scientific">Streptomyces eurythermus</name>
    <dbReference type="NCBI Taxonomy" id="42237"/>
    <lineage>
        <taxon>Bacteria</taxon>
        <taxon>Bacillati</taxon>
        <taxon>Actinomycetota</taxon>
        <taxon>Actinomycetes</taxon>
        <taxon>Kitasatosporales</taxon>
        <taxon>Streptomycetaceae</taxon>
        <taxon>Streptomyces</taxon>
    </lineage>
</organism>
<name>A0ABW6YZ95_9ACTN</name>
<proteinExistence type="predicted"/>
<comment type="caution">
    <text evidence="1">The sequence shown here is derived from an EMBL/GenBank/DDBJ whole genome shotgun (WGS) entry which is preliminary data.</text>
</comment>
<dbReference type="RefSeq" id="WP_167513317.1">
    <property type="nucleotide sequence ID" value="NZ_JBEYZS010000012.1"/>
</dbReference>
<dbReference type="EMBL" id="JBICBM010000010">
    <property type="protein sequence ID" value="MFF9884210.1"/>
    <property type="molecule type" value="Genomic_DNA"/>
</dbReference>
<evidence type="ECO:0000313" key="1">
    <source>
        <dbReference type="EMBL" id="MFF9884210.1"/>
    </source>
</evidence>
<keyword evidence="2" id="KW-1185">Reference proteome</keyword>